<sequence>MVRDVSSLLGCRQSMPSRSIASCAGVRNTLPSRAEGQAKRPRSSRLVSRHSPSPVDHSSLTLLPLRPRKMKTWPDIGSSFSIVCTFAARPLKPLRMSVIPATSQILVPVGRWLSLPLSVL</sequence>
<name>A0A172UYC0_ECOLX</name>
<evidence type="ECO:0000256" key="1">
    <source>
        <dbReference type="SAM" id="MobiDB-lite"/>
    </source>
</evidence>
<dbReference type="EMBL" id="KU997026">
    <property type="protein sequence ID" value="ANE84061.1"/>
    <property type="molecule type" value="Genomic_DNA"/>
</dbReference>
<dbReference type="AlphaFoldDB" id="A0A172UYC0"/>
<keyword evidence="2" id="KW-0614">Plasmid</keyword>
<evidence type="ECO:0000313" key="2">
    <source>
        <dbReference type="EMBL" id="ANE84061.1"/>
    </source>
</evidence>
<accession>A0A172UYC0</accession>
<reference evidence="2" key="1">
    <citation type="journal article" date="2016" name="Plasmid">
        <title>pDGO100, a type 1 IncC plasmid from 1981 carrying ARI-A and a Tn1696-like transposon in a novel integrating element.</title>
        <authorList>
            <person name="Harmer C.J."/>
            <person name="Partridge S.R."/>
            <person name="Hall R.M."/>
        </authorList>
    </citation>
    <scope>NUCLEOTIDE SEQUENCE</scope>
    <source>
        <strain evidence="2">VA292</strain>
        <plasmid evidence="2">pDGO100</plasmid>
    </source>
</reference>
<protein>
    <submittedName>
        <fullName evidence="2">Orf</fullName>
    </submittedName>
</protein>
<feature type="region of interest" description="Disordered" evidence="1">
    <location>
        <begin position="22"/>
        <end position="62"/>
    </location>
</feature>
<proteinExistence type="predicted"/>
<geneLocation type="plasmid" evidence="2">
    <name>pDGO100</name>
</geneLocation>
<organism evidence="2">
    <name type="scientific">Escherichia coli</name>
    <dbReference type="NCBI Taxonomy" id="562"/>
    <lineage>
        <taxon>Bacteria</taxon>
        <taxon>Pseudomonadati</taxon>
        <taxon>Pseudomonadota</taxon>
        <taxon>Gammaproteobacteria</taxon>
        <taxon>Enterobacterales</taxon>
        <taxon>Enterobacteriaceae</taxon>
        <taxon>Escherichia</taxon>
    </lineage>
</organism>